<evidence type="ECO:0000313" key="3">
    <source>
        <dbReference type="EMBL" id="MFB5683049.1"/>
    </source>
</evidence>
<evidence type="ECO:0000256" key="1">
    <source>
        <dbReference type="SAM" id="MobiDB-lite"/>
    </source>
</evidence>
<feature type="region of interest" description="Disordered" evidence="1">
    <location>
        <begin position="32"/>
        <end position="61"/>
    </location>
</feature>
<proteinExistence type="predicted"/>
<comment type="caution">
    <text evidence="3">The sequence shown here is derived from an EMBL/GenBank/DDBJ whole genome shotgun (WGS) entry which is preliminary data.</text>
</comment>
<accession>A0ABV5BDU9</accession>
<feature type="signal peptide" evidence="2">
    <location>
        <begin position="1"/>
        <end position="22"/>
    </location>
</feature>
<sequence>MKKTAIVLAALTIMLSSSLVFPAISSAAEAVNNTTESTSTNTVSGEETAPTDETVDQEGSYEDLDPELVQEYLEYLDYWDQLDQLYIYEDKAIDGYNNAPQLTNATRKQIFLVLNNTVIPNYTKYVSGLKQIQPSNPELASIHQKLIRGAYLQLEDMMLYKKAVSKSKINWSMYYQSNAKNAAGKKLLDQAEADLYQYEARFE</sequence>
<feature type="chain" id="PRO_5045651239" evidence="2">
    <location>
        <begin position="23"/>
        <end position="203"/>
    </location>
</feature>
<keyword evidence="4" id="KW-1185">Reference proteome</keyword>
<gene>
    <name evidence="3" type="ORF">ACE3NQ_19205</name>
</gene>
<evidence type="ECO:0000313" key="4">
    <source>
        <dbReference type="Proteomes" id="UP001580407"/>
    </source>
</evidence>
<reference evidence="3 4" key="1">
    <citation type="submission" date="2024-09" db="EMBL/GenBank/DDBJ databases">
        <authorList>
            <person name="Ruan L."/>
        </authorList>
    </citation>
    <scope>NUCLEOTIDE SEQUENCE [LARGE SCALE GENOMIC DNA]</scope>
    <source>
        <strain evidence="3 4">D33</strain>
    </source>
</reference>
<feature type="compositionally biased region" description="Acidic residues" evidence="1">
    <location>
        <begin position="49"/>
        <end position="61"/>
    </location>
</feature>
<dbReference type="Proteomes" id="UP001580407">
    <property type="component" value="Unassembled WGS sequence"/>
</dbReference>
<dbReference type="RefSeq" id="WP_375526788.1">
    <property type="nucleotide sequence ID" value="NZ_JBHILM010000022.1"/>
</dbReference>
<dbReference type="EMBL" id="JBHILM010000022">
    <property type="protein sequence ID" value="MFB5683049.1"/>
    <property type="molecule type" value="Genomic_DNA"/>
</dbReference>
<feature type="compositionally biased region" description="Low complexity" evidence="1">
    <location>
        <begin position="32"/>
        <end position="48"/>
    </location>
</feature>
<evidence type="ECO:0000256" key="2">
    <source>
        <dbReference type="SAM" id="SignalP"/>
    </source>
</evidence>
<name>A0ABV5BDU9_9BACL</name>
<organism evidence="3 4">
    <name type="scientific">Paenibacillus terreus</name>
    <dbReference type="NCBI Taxonomy" id="1387834"/>
    <lineage>
        <taxon>Bacteria</taxon>
        <taxon>Bacillati</taxon>
        <taxon>Bacillota</taxon>
        <taxon>Bacilli</taxon>
        <taxon>Bacillales</taxon>
        <taxon>Paenibacillaceae</taxon>
        <taxon>Paenibacillus</taxon>
    </lineage>
</organism>
<keyword evidence="2" id="KW-0732">Signal</keyword>
<protein>
    <submittedName>
        <fullName evidence="3">Uncharacterized protein</fullName>
    </submittedName>
</protein>